<evidence type="ECO:0000313" key="2">
    <source>
        <dbReference type="EMBL" id="PZD96243.1"/>
    </source>
</evidence>
<organism evidence="2 3">
    <name type="scientific">Paenibacillus sambharensis</name>
    <dbReference type="NCBI Taxonomy" id="1803190"/>
    <lineage>
        <taxon>Bacteria</taxon>
        <taxon>Bacillati</taxon>
        <taxon>Bacillota</taxon>
        <taxon>Bacilli</taxon>
        <taxon>Bacillales</taxon>
        <taxon>Paenibacillaceae</taxon>
        <taxon>Paenibacillus</taxon>
    </lineage>
</organism>
<dbReference type="Gene3D" id="3.40.50.150">
    <property type="entry name" value="Vaccinia Virus protein VP39"/>
    <property type="match status" value="1"/>
</dbReference>
<proteinExistence type="predicted"/>
<dbReference type="Pfam" id="PF13649">
    <property type="entry name" value="Methyltransf_25"/>
    <property type="match status" value="1"/>
</dbReference>
<dbReference type="InterPro" id="IPR029063">
    <property type="entry name" value="SAM-dependent_MTases_sf"/>
</dbReference>
<accession>A0A2W1LBF8</accession>
<name>A0A2W1LBF8_9BACL</name>
<dbReference type="EMBL" id="QKRB01000041">
    <property type="protein sequence ID" value="PZD96243.1"/>
    <property type="molecule type" value="Genomic_DNA"/>
</dbReference>
<gene>
    <name evidence="2" type="ORF">DNH61_08540</name>
</gene>
<dbReference type="RefSeq" id="WP_111146241.1">
    <property type="nucleotide sequence ID" value="NZ_QKRB01000041.1"/>
</dbReference>
<dbReference type="InterPro" id="IPR041698">
    <property type="entry name" value="Methyltransf_25"/>
</dbReference>
<dbReference type="Proteomes" id="UP000249522">
    <property type="component" value="Unassembled WGS sequence"/>
</dbReference>
<dbReference type="OrthoDB" id="9800454at2"/>
<feature type="domain" description="Methyltransferase" evidence="1">
    <location>
        <begin position="66"/>
        <end position="157"/>
    </location>
</feature>
<evidence type="ECO:0000259" key="1">
    <source>
        <dbReference type="Pfam" id="PF13649"/>
    </source>
</evidence>
<reference evidence="2 3" key="1">
    <citation type="submission" date="2018-06" db="EMBL/GenBank/DDBJ databases">
        <title>Paenibacillus imtechensis sp. nov.</title>
        <authorList>
            <person name="Pinnaka A.K."/>
            <person name="Singh H."/>
            <person name="Kaur M."/>
        </authorList>
    </citation>
    <scope>NUCLEOTIDE SEQUENCE [LARGE SCALE GENOMIC DNA]</scope>
    <source>
        <strain evidence="2 3">SMB1</strain>
    </source>
</reference>
<protein>
    <submittedName>
        <fullName evidence="2">Stilbene synthase</fullName>
    </submittedName>
</protein>
<evidence type="ECO:0000313" key="3">
    <source>
        <dbReference type="Proteomes" id="UP000249522"/>
    </source>
</evidence>
<dbReference type="AlphaFoldDB" id="A0A2W1LBF8"/>
<dbReference type="SUPFAM" id="SSF53335">
    <property type="entry name" value="S-adenosyl-L-methionine-dependent methyltransferases"/>
    <property type="match status" value="1"/>
</dbReference>
<keyword evidence="3" id="KW-1185">Reference proteome</keyword>
<comment type="caution">
    <text evidence="2">The sequence shown here is derived from an EMBL/GenBank/DDBJ whole genome shotgun (WGS) entry which is preliminary data.</text>
</comment>
<sequence length="252" mass="28505">MPLFKTFRQRAVRAELMDDFTLGGEELRAALQKLRILNTVFLAASPTLHGVQKLWQEAGKPGELSILDVGAGSGDVNRRLLRWADSCGLQLRITLADVTEEACEEARAYYRSEPRVKVTRRDLFELPEEEADIVTATQLIHHFDEHELPAAVQAMLAASRIGVVINDIHRHWIPWAAVWTAARLLTANRYIRHDGPLSVAKGFRAEDWRRLGSELGRPDLYFSWRPLFRYAVVISSPAVQAEGWGIKRGSRV</sequence>
<dbReference type="CDD" id="cd02440">
    <property type="entry name" value="AdoMet_MTases"/>
    <property type="match status" value="1"/>
</dbReference>